<evidence type="ECO:0000313" key="2">
    <source>
        <dbReference type="Proteomes" id="UP001172101"/>
    </source>
</evidence>
<dbReference type="EMBL" id="JAUIRO010000001">
    <property type="protein sequence ID" value="KAK0734202.1"/>
    <property type="molecule type" value="Genomic_DNA"/>
</dbReference>
<reference evidence="1" key="1">
    <citation type="submission" date="2023-06" db="EMBL/GenBank/DDBJ databases">
        <title>Genome-scale phylogeny and comparative genomics of the fungal order Sordariales.</title>
        <authorList>
            <consortium name="Lawrence Berkeley National Laboratory"/>
            <person name="Hensen N."/>
            <person name="Bonometti L."/>
            <person name="Westerberg I."/>
            <person name="Brannstrom I.O."/>
            <person name="Guillou S."/>
            <person name="Cros-Aarteil S."/>
            <person name="Calhoun S."/>
            <person name="Haridas S."/>
            <person name="Kuo A."/>
            <person name="Mondo S."/>
            <person name="Pangilinan J."/>
            <person name="Riley R."/>
            <person name="LaButti K."/>
            <person name="Andreopoulos B."/>
            <person name="Lipzen A."/>
            <person name="Chen C."/>
            <person name="Yanf M."/>
            <person name="Daum C."/>
            <person name="Ng V."/>
            <person name="Clum A."/>
            <person name="Steindorff A."/>
            <person name="Ohm R."/>
            <person name="Martin F."/>
            <person name="Silar P."/>
            <person name="Natvig D."/>
            <person name="Lalanne C."/>
            <person name="Gautier V."/>
            <person name="Ament-velasquez S.L."/>
            <person name="Kruys A."/>
            <person name="Hutchinson M.I."/>
            <person name="Powell A.J."/>
            <person name="Barry K."/>
            <person name="Miller A.N."/>
            <person name="Grigoriev I.V."/>
            <person name="Debuchy R."/>
            <person name="Gladieux P."/>
            <person name="Thoren M.H."/>
            <person name="Johannesson H."/>
        </authorList>
    </citation>
    <scope>NUCLEOTIDE SEQUENCE</scope>
    <source>
        <strain evidence="1">SMH2392-1A</strain>
    </source>
</reference>
<dbReference type="GeneID" id="85324214"/>
<proteinExistence type="predicted"/>
<name>A0AA40BH85_9PEZI</name>
<organism evidence="1 2">
    <name type="scientific">Lasiosphaeria miniovina</name>
    <dbReference type="NCBI Taxonomy" id="1954250"/>
    <lineage>
        <taxon>Eukaryota</taxon>
        <taxon>Fungi</taxon>
        <taxon>Dikarya</taxon>
        <taxon>Ascomycota</taxon>
        <taxon>Pezizomycotina</taxon>
        <taxon>Sordariomycetes</taxon>
        <taxon>Sordariomycetidae</taxon>
        <taxon>Sordariales</taxon>
        <taxon>Lasiosphaeriaceae</taxon>
        <taxon>Lasiosphaeria</taxon>
    </lineage>
</organism>
<sequence length="94" mass="9781">MVSPSTLALGTVPPECSPPLLLEPASGLGAGSRPGAIPPRPACCCCCWNSRLARESSLQESMCMYACASVCKRVQTCACVCVACRSQDTRALSI</sequence>
<comment type="caution">
    <text evidence="1">The sequence shown here is derived from an EMBL/GenBank/DDBJ whole genome shotgun (WGS) entry which is preliminary data.</text>
</comment>
<evidence type="ECO:0000313" key="1">
    <source>
        <dbReference type="EMBL" id="KAK0734202.1"/>
    </source>
</evidence>
<protein>
    <submittedName>
        <fullName evidence="1">Uncharacterized protein</fullName>
    </submittedName>
</protein>
<dbReference type="RefSeq" id="XP_060303079.1">
    <property type="nucleotide sequence ID" value="XM_060440944.1"/>
</dbReference>
<accession>A0AA40BH85</accession>
<dbReference type="Proteomes" id="UP001172101">
    <property type="component" value="Unassembled WGS sequence"/>
</dbReference>
<gene>
    <name evidence="1" type="ORF">B0T26DRAFT_687644</name>
</gene>
<keyword evidence="2" id="KW-1185">Reference proteome</keyword>
<dbReference type="AlphaFoldDB" id="A0AA40BH85"/>